<dbReference type="OrthoDB" id="3404721at2"/>
<keyword evidence="1" id="KW-0812">Transmembrane</keyword>
<name>A0A3A9ZMB7_9ACTN</name>
<dbReference type="RefSeq" id="WP_120726598.1">
    <property type="nucleotide sequence ID" value="NZ_RBAK01000002.1"/>
</dbReference>
<proteinExistence type="predicted"/>
<dbReference type="Proteomes" id="UP000281726">
    <property type="component" value="Unassembled WGS sequence"/>
</dbReference>
<feature type="transmembrane region" description="Helical" evidence="1">
    <location>
        <begin position="27"/>
        <end position="47"/>
    </location>
</feature>
<accession>A0A3A9ZMB7</accession>
<protein>
    <submittedName>
        <fullName evidence="2">Uncharacterized protein</fullName>
    </submittedName>
</protein>
<sequence>MTGVWGVAGQERTAATGGRRHGHRPEVYVGAALIAVAFAALGTAAMVGDGTADRGEMVVVFALMLIPPLVGAVVALVFGRRLIKRMPPLAGADPATKRALRDGSTNDPRIDALARDEATRTLARGWVRWAAALPLLAHLAQVLLDDDLFLRAGNALGVVLWALVIVLRQRAHRLARRYLAT</sequence>
<gene>
    <name evidence="2" type="ORF">D7223_07990</name>
</gene>
<feature type="transmembrane region" description="Helical" evidence="1">
    <location>
        <begin position="125"/>
        <end position="143"/>
    </location>
</feature>
<evidence type="ECO:0000256" key="1">
    <source>
        <dbReference type="SAM" id="Phobius"/>
    </source>
</evidence>
<feature type="transmembrane region" description="Helical" evidence="1">
    <location>
        <begin position="149"/>
        <end position="167"/>
    </location>
</feature>
<keyword evidence="1" id="KW-0472">Membrane</keyword>
<dbReference type="AlphaFoldDB" id="A0A3A9ZMB7"/>
<keyword evidence="1" id="KW-1133">Transmembrane helix</keyword>
<evidence type="ECO:0000313" key="2">
    <source>
        <dbReference type="EMBL" id="RKN49423.1"/>
    </source>
</evidence>
<reference evidence="2 3" key="1">
    <citation type="journal article" date="2004" name="Syst. Appl. Microbiol.">
        <title>Cryptoendolithic actinomycetes from antarctic sandstone rock samples: Micromonospora endolithica sp. nov. and two isolates related to Micromonospora coerulea Jensen 1932.</title>
        <authorList>
            <person name="Hirsch P."/>
            <person name="Mevs U."/>
            <person name="Kroppenstedt R.M."/>
            <person name="Schumann P."/>
            <person name="Stackebrandt E."/>
        </authorList>
    </citation>
    <scope>NUCLEOTIDE SEQUENCE [LARGE SCALE GENOMIC DNA]</scope>
    <source>
        <strain evidence="2 3">JCM 12677</strain>
    </source>
</reference>
<organism evidence="2 3">
    <name type="scientific">Micromonospora endolithica</name>
    <dbReference type="NCBI Taxonomy" id="230091"/>
    <lineage>
        <taxon>Bacteria</taxon>
        <taxon>Bacillati</taxon>
        <taxon>Actinomycetota</taxon>
        <taxon>Actinomycetes</taxon>
        <taxon>Micromonosporales</taxon>
        <taxon>Micromonosporaceae</taxon>
        <taxon>Micromonospora</taxon>
    </lineage>
</organism>
<evidence type="ECO:0000313" key="3">
    <source>
        <dbReference type="Proteomes" id="UP000281726"/>
    </source>
</evidence>
<comment type="caution">
    <text evidence="2">The sequence shown here is derived from an EMBL/GenBank/DDBJ whole genome shotgun (WGS) entry which is preliminary data.</text>
</comment>
<dbReference type="EMBL" id="RBAK01000002">
    <property type="protein sequence ID" value="RKN49423.1"/>
    <property type="molecule type" value="Genomic_DNA"/>
</dbReference>
<keyword evidence="3" id="KW-1185">Reference proteome</keyword>
<feature type="transmembrane region" description="Helical" evidence="1">
    <location>
        <begin position="59"/>
        <end position="79"/>
    </location>
</feature>